<reference evidence="2 3" key="1">
    <citation type="submission" date="2024-11" db="EMBL/GenBank/DDBJ databases">
        <title>Identification and Characterization of a Novel Fosfomycin Bacillithiol Transferase FosB8 in Paenibacillus illinoisensis.</title>
        <authorList>
            <person name="Lu W."/>
        </authorList>
    </citation>
    <scope>NUCLEOTIDE SEQUENCE [LARGE SCALE GENOMIC DNA]</scope>
    <source>
        <strain evidence="2 3">WP77</strain>
    </source>
</reference>
<dbReference type="InterPro" id="IPR003615">
    <property type="entry name" value="HNH_nuc"/>
</dbReference>
<feature type="domain" description="HNH nuclease" evidence="1">
    <location>
        <begin position="204"/>
        <end position="262"/>
    </location>
</feature>
<protein>
    <submittedName>
        <fullName evidence="2">HNH endonuclease</fullName>
    </submittedName>
</protein>
<dbReference type="SMART" id="SM00507">
    <property type="entry name" value="HNHc"/>
    <property type="match status" value="1"/>
</dbReference>
<dbReference type="GO" id="GO:0004519">
    <property type="term" value="F:endonuclease activity"/>
    <property type="evidence" value="ECO:0007669"/>
    <property type="project" value="UniProtKB-KW"/>
</dbReference>
<dbReference type="CDD" id="cd00085">
    <property type="entry name" value="HNHc"/>
    <property type="match status" value="1"/>
</dbReference>
<organism evidence="2 3">
    <name type="scientific">Paenibacillus illinoisensis</name>
    <dbReference type="NCBI Taxonomy" id="59845"/>
    <lineage>
        <taxon>Bacteria</taxon>
        <taxon>Bacillati</taxon>
        <taxon>Bacillota</taxon>
        <taxon>Bacilli</taxon>
        <taxon>Bacillales</taxon>
        <taxon>Paenibacillaceae</taxon>
        <taxon>Paenibacillus</taxon>
    </lineage>
</organism>
<evidence type="ECO:0000313" key="3">
    <source>
        <dbReference type="Proteomes" id="UP001618531"/>
    </source>
</evidence>
<evidence type="ECO:0000259" key="1">
    <source>
        <dbReference type="SMART" id="SM00507"/>
    </source>
</evidence>
<dbReference type="Gene3D" id="1.10.30.50">
    <property type="match status" value="1"/>
</dbReference>
<accession>A0ABW8HRB4</accession>
<comment type="caution">
    <text evidence="2">The sequence shown here is derived from an EMBL/GenBank/DDBJ whole genome shotgun (WGS) entry which is preliminary data.</text>
</comment>
<keyword evidence="3" id="KW-1185">Reference proteome</keyword>
<dbReference type="Proteomes" id="UP001618531">
    <property type="component" value="Unassembled WGS sequence"/>
</dbReference>
<proteinExistence type="predicted"/>
<keyword evidence="2" id="KW-0255">Endonuclease</keyword>
<sequence>MKYLGTYYYANIVQGVIENSFDYLSNLENMFSDSEILDYARPFTKKSNLHSFIEFIIDSLFWEESSKLSISRCRDRSNLDFDNPTYITPLEQVLSEYKMGIVSFMQWWKISATDQVLEDGLFEDYYNYLFSLSNYYKVVESLSEDVFYIIFLNRKLLQEFNELFSSYLQSCQDSEDAKEYIMDNGLQEVIRSDFKLHRVNIPMWVKRAVYFRDRGICVNCGRDLSGYLSLENVENFDHIVPLNLFGFNDVTNIQLLCRDCNSKKSGNRSEPITMYQSWYEK</sequence>
<keyword evidence="2" id="KW-0378">Hydrolase</keyword>
<keyword evidence="2" id="KW-0540">Nuclease</keyword>
<dbReference type="InterPro" id="IPR002711">
    <property type="entry name" value="HNH"/>
</dbReference>
<evidence type="ECO:0000313" key="2">
    <source>
        <dbReference type="EMBL" id="MFK0522194.1"/>
    </source>
</evidence>
<name>A0ABW8HRB4_9BACL</name>
<dbReference type="EMBL" id="JBIYSL010000002">
    <property type="protein sequence ID" value="MFK0522194.1"/>
    <property type="molecule type" value="Genomic_DNA"/>
</dbReference>
<dbReference type="Pfam" id="PF01844">
    <property type="entry name" value="HNH"/>
    <property type="match status" value="1"/>
</dbReference>
<gene>
    <name evidence="2" type="ORF">ACINKY_08265</name>
</gene>